<dbReference type="InParanoid" id="E4UY64"/>
<evidence type="ECO:0000259" key="3">
    <source>
        <dbReference type="Pfam" id="PF00501"/>
    </source>
</evidence>
<organism evidence="5">
    <name type="scientific">Arthroderma gypseum (strain ATCC MYA-4604 / CBS 118893)</name>
    <name type="common">Microsporum gypseum</name>
    <dbReference type="NCBI Taxonomy" id="535722"/>
    <lineage>
        <taxon>Eukaryota</taxon>
        <taxon>Fungi</taxon>
        <taxon>Dikarya</taxon>
        <taxon>Ascomycota</taxon>
        <taxon>Pezizomycotina</taxon>
        <taxon>Eurotiomycetes</taxon>
        <taxon>Eurotiomycetidae</taxon>
        <taxon>Onygenales</taxon>
        <taxon>Arthrodermataceae</taxon>
        <taxon>Nannizzia</taxon>
    </lineage>
</organism>
<dbReference type="PANTHER" id="PTHR45527:SF1">
    <property type="entry name" value="FATTY ACID SYNTHASE"/>
    <property type="match status" value="1"/>
</dbReference>
<keyword evidence="1" id="KW-0596">Phosphopantetheine</keyword>
<sequence length="485" mass="52925">MRYQVHGESGSHGGTVADNHDWVEKNAFDSIRSLDRAVLEPVEACIHSLIKRVAWEKPEAPAICSWDGHLTYLQLDQLSIRLAYRLVDSGLTPGSRVILCFEKTCLEPLSMLAVMKAGGISIALDTGQNQDHLRLIADQASPFTILSSPKSEQLAQSLGKGNVITVDHNLLSSINDPLELSSKLPVLSPSEAVGEIYSVDSGTGLASRDIIVTHRDFSSAATYRYGELGLTSNTTIRDSARSFSDLAWRNLFVLTCGGSLYLDPTVELLSNRHGLISALQSDITILTPESLALLDNSELLRLVQLKYAAVSATSQGLRKLDVPVVKGGSITSAGYGRRSGMLFSDMETSETERLAGNVKNRDVSVLDSRISDQERQISRADDIYDLEDNTSEKMLITEMYQNELPVRSGGLWSGDSSNASPISSEGSFSLYDDVIRPVKTTGDEPSRCDVLPFPLLDSSINKEEVRAYAARLCNVKESQIIDVLP</sequence>
<proteinExistence type="predicted"/>
<protein>
    <recommendedName>
        <fullName evidence="3">AMP-dependent synthetase/ligase domain-containing protein</fullName>
    </recommendedName>
</protein>
<keyword evidence="5" id="KW-1185">Reference proteome</keyword>
<dbReference type="STRING" id="535722.E4UY64"/>
<dbReference type="GO" id="GO:0005737">
    <property type="term" value="C:cytoplasm"/>
    <property type="evidence" value="ECO:0007669"/>
    <property type="project" value="TreeGrafter"/>
</dbReference>
<dbReference type="InterPro" id="IPR042099">
    <property type="entry name" value="ANL_N_sf"/>
</dbReference>
<evidence type="ECO:0000256" key="2">
    <source>
        <dbReference type="ARBA" id="ARBA00022553"/>
    </source>
</evidence>
<gene>
    <name evidence="4" type="ORF">MGYG_05845</name>
</gene>
<dbReference type="Pfam" id="PF00501">
    <property type="entry name" value="AMP-binding"/>
    <property type="match status" value="1"/>
</dbReference>
<feature type="non-terminal residue" evidence="4">
    <location>
        <position position="485"/>
    </location>
</feature>
<feature type="domain" description="AMP-dependent synthetase/ligase" evidence="3">
    <location>
        <begin position="52"/>
        <end position="303"/>
    </location>
</feature>
<dbReference type="PANTHER" id="PTHR45527">
    <property type="entry name" value="NONRIBOSOMAL PEPTIDE SYNTHETASE"/>
    <property type="match status" value="1"/>
</dbReference>
<evidence type="ECO:0000313" key="4">
    <source>
        <dbReference type="EMBL" id="EFR02844.1"/>
    </source>
</evidence>
<dbReference type="RefSeq" id="XP_003173255.1">
    <property type="nucleotide sequence ID" value="XM_003173207.1"/>
</dbReference>
<dbReference type="AlphaFoldDB" id="E4UY64"/>
<evidence type="ECO:0000313" key="5">
    <source>
        <dbReference type="Proteomes" id="UP000002669"/>
    </source>
</evidence>
<dbReference type="Proteomes" id="UP000002669">
    <property type="component" value="Unassembled WGS sequence"/>
</dbReference>
<dbReference type="GO" id="GO:0043041">
    <property type="term" value="P:amino acid activation for nonribosomal peptide biosynthetic process"/>
    <property type="evidence" value="ECO:0007669"/>
    <property type="project" value="TreeGrafter"/>
</dbReference>
<dbReference type="eggNOG" id="KOG1178">
    <property type="taxonomic scope" value="Eukaryota"/>
</dbReference>
<keyword evidence="2" id="KW-0597">Phosphoprotein</keyword>
<reference evidence="5" key="1">
    <citation type="journal article" date="2012" name="MBio">
        <title>Comparative genome analysis of Trichophyton rubrum and related dermatophytes reveals candidate genes involved in infection.</title>
        <authorList>
            <person name="Martinez D.A."/>
            <person name="Oliver B.G."/>
            <person name="Graeser Y."/>
            <person name="Goldberg J.M."/>
            <person name="Li W."/>
            <person name="Martinez-Rossi N.M."/>
            <person name="Monod M."/>
            <person name="Shelest E."/>
            <person name="Barton R.C."/>
            <person name="Birch E."/>
            <person name="Brakhage A.A."/>
            <person name="Chen Z."/>
            <person name="Gurr S.J."/>
            <person name="Heiman D."/>
            <person name="Heitman J."/>
            <person name="Kosti I."/>
            <person name="Rossi A."/>
            <person name="Saif S."/>
            <person name="Samalova M."/>
            <person name="Saunders C.W."/>
            <person name="Shea T."/>
            <person name="Summerbell R.C."/>
            <person name="Xu J."/>
            <person name="Young S."/>
            <person name="Zeng Q."/>
            <person name="Birren B.W."/>
            <person name="Cuomo C.A."/>
            <person name="White T.C."/>
        </authorList>
    </citation>
    <scope>NUCLEOTIDE SEQUENCE [LARGE SCALE GENOMIC DNA]</scope>
    <source>
        <strain evidence="5">ATCC MYA-4604 / CBS 118893</strain>
    </source>
</reference>
<accession>E4UY64</accession>
<dbReference type="GeneID" id="10028534"/>
<dbReference type="InterPro" id="IPR000873">
    <property type="entry name" value="AMP-dep_synth/lig_dom"/>
</dbReference>
<dbReference type="HOGENOM" id="CLU_563321_0_0_1"/>
<name>E4UY64_ARTGP</name>
<dbReference type="OrthoDB" id="416786at2759"/>
<evidence type="ECO:0000256" key="1">
    <source>
        <dbReference type="ARBA" id="ARBA00022450"/>
    </source>
</evidence>
<dbReference type="SUPFAM" id="SSF56801">
    <property type="entry name" value="Acetyl-CoA synthetase-like"/>
    <property type="match status" value="1"/>
</dbReference>
<dbReference type="GO" id="GO:0044550">
    <property type="term" value="P:secondary metabolite biosynthetic process"/>
    <property type="evidence" value="ECO:0007669"/>
    <property type="project" value="TreeGrafter"/>
</dbReference>
<dbReference type="VEuPathDB" id="FungiDB:MGYG_05845"/>
<dbReference type="GO" id="GO:0031177">
    <property type="term" value="F:phosphopantetheine binding"/>
    <property type="evidence" value="ECO:0007669"/>
    <property type="project" value="TreeGrafter"/>
</dbReference>
<dbReference type="Gene3D" id="3.40.50.12780">
    <property type="entry name" value="N-terminal domain of ligase-like"/>
    <property type="match status" value="1"/>
</dbReference>
<dbReference type="EMBL" id="DS989825">
    <property type="protein sequence ID" value="EFR02844.1"/>
    <property type="molecule type" value="Genomic_DNA"/>
</dbReference>